<evidence type="ECO:0000256" key="5">
    <source>
        <dbReference type="ARBA" id="ARBA00022741"/>
    </source>
</evidence>
<keyword evidence="8" id="KW-0902">Two-component regulatory system</keyword>
<dbReference type="Gene3D" id="1.20.5.1930">
    <property type="match status" value="1"/>
</dbReference>
<dbReference type="Gene3D" id="3.30.565.10">
    <property type="entry name" value="Histidine kinase-like ATPase, C-terminal domain"/>
    <property type="match status" value="1"/>
</dbReference>
<keyword evidence="3" id="KW-0597">Phosphoprotein</keyword>
<dbReference type="AlphaFoldDB" id="A0A371Q3M4"/>
<dbReference type="EMBL" id="QUAC01000128">
    <property type="protein sequence ID" value="REK89261.1"/>
    <property type="molecule type" value="Genomic_DNA"/>
</dbReference>
<evidence type="ECO:0000313" key="12">
    <source>
        <dbReference type="EMBL" id="REK89261.1"/>
    </source>
</evidence>
<keyword evidence="13" id="KW-1185">Reference proteome</keyword>
<evidence type="ECO:0000256" key="2">
    <source>
        <dbReference type="ARBA" id="ARBA00012438"/>
    </source>
</evidence>
<dbReference type="InterPro" id="IPR011712">
    <property type="entry name" value="Sig_transdc_His_kin_sub3_dim/P"/>
</dbReference>
<gene>
    <name evidence="12" type="ORF">DY245_16770</name>
</gene>
<keyword evidence="6 12" id="KW-0418">Kinase</keyword>
<dbReference type="InterPro" id="IPR036890">
    <property type="entry name" value="HATPase_C_sf"/>
</dbReference>
<evidence type="ECO:0000256" key="10">
    <source>
        <dbReference type="SAM" id="Phobius"/>
    </source>
</evidence>
<keyword evidence="10" id="KW-0472">Membrane</keyword>
<dbReference type="GO" id="GO:0000155">
    <property type="term" value="F:phosphorelay sensor kinase activity"/>
    <property type="evidence" value="ECO:0007669"/>
    <property type="project" value="InterPro"/>
</dbReference>
<dbReference type="GO" id="GO:0016020">
    <property type="term" value="C:membrane"/>
    <property type="evidence" value="ECO:0007669"/>
    <property type="project" value="InterPro"/>
</dbReference>
<organism evidence="12 13">
    <name type="scientific">Streptomyces inhibens</name>
    <dbReference type="NCBI Taxonomy" id="2293571"/>
    <lineage>
        <taxon>Bacteria</taxon>
        <taxon>Bacillati</taxon>
        <taxon>Actinomycetota</taxon>
        <taxon>Actinomycetes</taxon>
        <taxon>Kitasatosporales</taxon>
        <taxon>Streptomycetaceae</taxon>
        <taxon>Streptomyces</taxon>
    </lineage>
</organism>
<dbReference type="SUPFAM" id="SSF55874">
    <property type="entry name" value="ATPase domain of HSP90 chaperone/DNA topoisomerase II/histidine kinase"/>
    <property type="match status" value="1"/>
</dbReference>
<reference evidence="12 13" key="1">
    <citation type="submission" date="2018-08" db="EMBL/GenBank/DDBJ databases">
        <title>Streptomyces NEAU-D10 sp. nov., a novel Actinomycete isolated from soil.</title>
        <authorList>
            <person name="Jin L."/>
        </authorList>
    </citation>
    <scope>NUCLEOTIDE SEQUENCE [LARGE SCALE GENOMIC DNA]</scope>
    <source>
        <strain evidence="12 13">NEAU-D10</strain>
    </source>
</reference>
<feature type="transmembrane region" description="Helical" evidence="10">
    <location>
        <begin position="130"/>
        <end position="149"/>
    </location>
</feature>
<evidence type="ECO:0000256" key="3">
    <source>
        <dbReference type="ARBA" id="ARBA00022553"/>
    </source>
</evidence>
<evidence type="ECO:0000256" key="8">
    <source>
        <dbReference type="ARBA" id="ARBA00023012"/>
    </source>
</evidence>
<evidence type="ECO:0000313" key="13">
    <source>
        <dbReference type="Proteomes" id="UP000262477"/>
    </source>
</evidence>
<dbReference type="GO" id="GO:0005524">
    <property type="term" value="F:ATP binding"/>
    <property type="evidence" value="ECO:0007669"/>
    <property type="project" value="UniProtKB-KW"/>
</dbReference>
<feature type="transmembrane region" description="Helical" evidence="10">
    <location>
        <begin position="164"/>
        <end position="182"/>
    </location>
</feature>
<comment type="catalytic activity">
    <reaction evidence="1">
        <text>ATP + protein L-histidine = ADP + protein N-phospho-L-histidine.</text>
        <dbReference type="EC" id="2.7.13.3"/>
    </reaction>
</comment>
<proteinExistence type="predicted"/>
<keyword evidence="7" id="KW-0067">ATP-binding</keyword>
<accession>A0A371Q3M4</accession>
<dbReference type="InterPro" id="IPR050482">
    <property type="entry name" value="Sensor_HK_TwoCompSys"/>
</dbReference>
<dbReference type="Pfam" id="PF07730">
    <property type="entry name" value="HisKA_3"/>
    <property type="match status" value="1"/>
</dbReference>
<dbReference type="EC" id="2.7.13.3" evidence="2"/>
<evidence type="ECO:0000256" key="6">
    <source>
        <dbReference type="ARBA" id="ARBA00022777"/>
    </source>
</evidence>
<keyword evidence="4" id="KW-0808">Transferase</keyword>
<dbReference type="CDD" id="cd16917">
    <property type="entry name" value="HATPase_UhpB-NarQ-NarX-like"/>
    <property type="match status" value="1"/>
</dbReference>
<comment type="caution">
    <text evidence="12">The sequence shown here is derived from an EMBL/GenBank/DDBJ whole genome shotgun (WGS) entry which is preliminary data.</text>
</comment>
<evidence type="ECO:0000256" key="9">
    <source>
        <dbReference type="SAM" id="Coils"/>
    </source>
</evidence>
<dbReference type="Proteomes" id="UP000262477">
    <property type="component" value="Unassembled WGS sequence"/>
</dbReference>
<dbReference type="OrthoDB" id="227596at2"/>
<keyword evidence="10" id="KW-1133">Transmembrane helix</keyword>
<evidence type="ECO:0000256" key="4">
    <source>
        <dbReference type="ARBA" id="ARBA00022679"/>
    </source>
</evidence>
<keyword evidence="10" id="KW-0812">Transmembrane</keyword>
<keyword evidence="9" id="KW-0175">Coiled coil</keyword>
<feature type="coiled-coil region" evidence="9">
    <location>
        <begin position="180"/>
        <end position="214"/>
    </location>
</feature>
<protein>
    <recommendedName>
        <fullName evidence="2">histidine kinase</fullName>
        <ecNumber evidence="2">2.7.13.3</ecNumber>
    </recommendedName>
</protein>
<feature type="domain" description="Signal transduction histidine kinase subgroup 3 dimerisation and phosphoacceptor" evidence="11">
    <location>
        <begin position="212"/>
        <end position="275"/>
    </location>
</feature>
<name>A0A371Q3M4_STRIH</name>
<evidence type="ECO:0000259" key="11">
    <source>
        <dbReference type="Pfam" id="PF07730"/>
    </source>
</evidence>
<keyword evidence="5" id="KW-0547">Nucleotide-binding</keyword>
<sequence length="419" mass="45840">MQRFRHSLHSLRSDPTLLHRFGALIRHQHPRTHRVLWWESWRDLLLDATITVAVTWVNVLYVADTSWGNSGLSVRSMAIVVGLTLIVRRRYPVAVAVATLALAPIPSFTPRAALPIALYSAARHGRSRGALVVVSGAAFLAVAVGRVWFMRSDGSLVLWEPETYVELGLVVVPVLFGLYITARRTVMENLKDRAERLERERHLLAEQARSEERARIAQEMHDVVAHRVSLMVVHAGALEIDPDQSERAAQAGQMIGQIGRQALAELRQVLGVLRLSDKEDCPVPLSPQPSLEDLTKLLQQSRDTGIPVALRISGERHPLGGTAERTAYRLVQEALTNVHKHAGHATTVVHLHYLPGGLRVTVENDAPSTRPLLDLPSGGHGLTGLRERVSVLGGTFLAAEGPAGGFQVSAWIPAVKGAA</sequence>
<evidence type="ECO:0000256" key="7">
    <source>
        <dbReference type="ARBA" id="ARBA00022840"/>
    </source>
</evidence>
<dbReference type="PANTHER" id="PTHR24421">
    <property type="entry name" value="NITRATE/NITRITE SENSOR PROTEIN NARX-RELATED"/>
    <property type="match status" value="1"/>
</dbReference>
<dbReference type="PANTHER" id="PTHR24421:SF10">
    <property type="entry name" value="NITRATE_NITRITE SENSOR PROTEIN NARQ"/>
    <property type="match status" value="1"/>
</dbReference>
<evidence type="ECO:0000256" key="1">
    <source>
        <dbReference type="ARBA" id="ARBA00000085"/>
    </source>
</evidence>
<dbReference type="GO" id="GO:0046983">
    <property type="term" value="F:protein dimerization activity"/>
    <property type="evidence" value="ECO:0007669"/>
    <property type="project" value="InterPro"/>
</dbReference>